<accession>A0A9C6XSM0</accession>
<organism evidence="2 3">
    <name type="scientific">Frankliniella occidentalis</name>
    <name type="common">Western flower thrips</name>
    <name type="synonym">Euthrips occidentalis</name>
    <dbReference type="NCBI Taxonomy" id="133901"/>
    <lineage>
        <taxon>Eukaryota</taxon>
        <taxon>Metazoa</taxon>
        <taxon>Ecdysozoa</taxon>
        <taxon>Arthropoda</taxon>
        <taxon>Hexapoda</taxon>
        <taxon>Insecta</taxon>
        <taxon>Pterygota</taxon>
        <taxon>Neoptera</taxon>
        <taxon>Paraneoptera</taxon>
        <taxon>Thysanoptera</taxon>
        <taxon>Terebrantia</taxon>
        <taxon>Thripoidea</taxon>
        <taxon>Thripidae</taxon>
        <taxon>Frankliniella</taxon>
    </lineage>
</organism>
<evidence type="ECO:0000256" key="1">
    <source>
        <dbReference type="SAM" id="MobiDB-lite"/>
    </source>
</evidence>
<protein>
    <submittedName>
        <fullName evidence="3">Uncharacterized protein LOC113218299</fullName>
    </submittedName>
</protein>
<feature type="compositionally biased region" description="Gly residues" evidence="1">
    <location>
        <begin position="218"/>
        <end position="227"/>
    </location>
</feature>
<reference evidence="3" key="1">
    <citation type="submission" date="2025-08" db="UniProtKB">
        <authorList>
            <consortium name="RefSeq"/>
        </authorList>
    </citation>
    <scope>IDENTIFICATION</scope>
    <source>
        <tissue evidence="3">Whole organism</tissue>
    </source>
</reference>
<gene>
    <name evidence="3" type="primary">LOC113218299</name>
</gene>
<evidence type="ECO:0000313" key="2">
    <source>
        <dbReference type="Proteomes" id="UP000504606"/>
    </source>
</evidence>
<sequence length="524" mass="58065">MAVVFGCPHVSSKVERAVRKLKKIHREHVIRICTAKGIAIDDRDTDEIEFDDEYEEPIPQDALIQQEEDREATSIYASSPYYICLHAVIEEAIADARSGVQLGSEQQNEYFIEGFLHYLEVQHLAYAPLMNRTFVRKEVNEHSRLLTNNPVEKWFDTVKNKIFNRAINNRRAKVLSVLKMHSAAQVLRLDYKPARAPRPGRRNPTAREIINWRQGRGSTRGGRGGRAAGASTSRAGASTSRAAGASTSRAGASTSRAAGASTSRTGASTSRAAGASTSRAGASTSRGRGRKRNHDGTLSQCLPPVFDPSTTSDNWGGYLEETPFEADLCDSRASTSDLLESPNADDLINGAGDESDEAARARIVRELNMISADNLVTREEHIKLQEQAERLLEIMKKEDFQTFLHLLMKGEIRSWRHDHYLKNPQIPPDIGMGPFSTLPHLLDQVLSIIDINKDEDLDNDDSDDNLDPIVATLGSSVNYKTGVLLPEAIIFAIGQSENKDYESAEQEFERTSRCLGVEGVENWC</sequence>
<name>A0A9C6XSM0_FRAOC</name>
<evidence type="ECO:0000313" key="3">
    <source>
        <dbReference type="RefSeq" id="XP_052129764.1"/>
    </source>
</evidence>
<dbReference type="AlphaFoldDB" id="A0A9C6XSM0"/>
<proteinExistence type="predicted"/>
<keyword evidence="2" id="KW-1185">Reference proteome</keyword>
<dbReference type="RefSeq" id="XP_052129764.1">
    <property type="nucleotide sequence ID" value="XM_052273804.1"/>
</dbReference>
<feature type="region of interest" description="Disordered" evidence="1">
    <location>
        <begin position="194"/>
        <end position="313"/>
    </location>
</feature>
<dbReference type="Proteomes" id="UP000504606">
    <property type="component" value="Unplaced"/>
</dbReference>
<dbReference type="KEGG" id="foc:113218299"/>
<feature type="compositionally biased region" description="Low complexity" evidence="1">
    <location>
        <begin position="228"/>
        <end position="286"/>
    </location>
</feature>
<dbReference type="GeneID" id="113218299"/>